<evidence type="ECO:0000259" key="8">
    <source>
        <dbReference type="Pfam" id="PF00155"/>
    </source>
</evidence>
<evidence type="ECO:0000256" key="6">
    <source>
        <dbReference type="ARBA" id="ARBA00022898"/>
    </source>
</evidence>
<keyword evidence="5 7" id="KW-0808">Transferase</keyword>
<evidence type="ECO:0000313" key="9">
    <source>
        <dbReference type="EMBL" id="SES78398.1"/>
    </source>
</evidence>
<evidence type="ECO:0000256" key="5">
    <source>
        <dbReference type="ARBA" id="ARBA00022679"/>
    </source>
</evidence>
<feature type="domain" description="Aminotransferase class I/classII large" evidence="8">
    <location>
        <begin position="35"/>
        <end position="384"/>
    </location>
</feature>
<accession>A0A1H9ZA51</accession>
<dbReference type="AlphaFoldDB" id="A0A1H9ZA51"/>
<evidence type="ECO:0000256" key="4">
    <source>
        <dbReference type="ARBA" id="ARBA00022576"/>
    </source>
</evidence>
<dbReference type="SUPFAM" id="SSF53383">
    <property type="entry name" value="PLP-dependent transferases"/>
    <property type="match status" value="1"/>
</dbReference>
<dbReference type="EC" id="2.6.1.-" evidence="7"/>
<comment type="subunit">
    <text evidence="3">Homodimer.</text>
</comment>
<dbReference type="PANTHER" id="PTHR46383">
    <property type="entry name" value="ASPARTATE AMINOTRANSFERASE"/>
    <property type="match status" value="1"/>
</dbReference>
<dbReference type="STRING" id="1353158.SAMN04488587_0968"/>
<dbReference type="Proteomes" id="UP000243338">
    <property type="component" value="Unassembled WGS sequence"/>
</dbReference>
<dbReference type="Gene3D" id="3.40.640.10">
    <property type="entry name" value="Type I PLP-dependent aspartate aminotransferase-like (Major domain)"/>
    <property type="match status" value="1"/>
</dbReference>
<evidence type="ECO:0000256" key="3">
    <source>
        <dbReference type="ARBA" id="ARBA00011738"/>
    </source>
</evidence>
<organism evidence="9 10">
    <name type="scientific">Methanococcoides vulcani</name>
    <dbReference type="NCBI Taxonomy" id="1353158"/>
    <lineage>
        <taxon>Archaea</taxon>
        <taxon>Methanobacteriati</taxon>
        <taxon>Methanobacteriota</taxon>
        <taxon>Stenosarchaea group</taxon>
        <taxon>Methanomicrobia</taxon>
        <taxon>Methanosarcinales</taxon>
        <taxon>Methanosarcinaceae</taxon>
        <taxon>Methanococcoides</taxon>
    </lineage>
</organism>
<evidence type="ECO:0000256" key="2">
    <source>
        <dbReference type="ARBA" id="ARBA00007441"/>
    </source>
</evidence>
<dbReference type="GO" id="GO:0006520">
    <property type="term" value="P:amino acid metabolic process"/>
    <property type="evidence" value="ECO:0007669"/>
    <property type="project" value="InterPro"/>
</dbReference>
<evidence type="ECO:0000256" key="7">
    <source>
        <dbReference type="RuleBase" id="RU000481"/>
    </source>
</evidence>
<dbReference type="Gene3D" id="3.90.1150.10">
    <property type="entry name" value="Aspartate Aminotransferase, domain 1"/>
    <property type="match status" value="1"/>
</dbReference>
<dbReference type="InterPro" id="IPR004839">
    <property type="entry name" value="Aminotransferase_I/II_large"/>
</dbReference>
<sequence length="391" mass="43301">MRTQCNPSRFVSNRMQKVPPSGIRKFFDMASDSEDVISLGVGEPDYVTPWHIREACIHSIEHGETSYTSNYGLMELREEISRTYTKRHNVYYDPTNEILVTTGVSEALDLAIRAIVNPGDEIIVVQPSYVAYVPSIIFAGGVPVTIGAKGENDFRITAEEIEAAITDKTKAVIINYPNNPTGATMDRDELEAIADVIVEHDIMMISDDVYERLTYKGKHTCFSALEGMRDRTIMLNGFSKAYAMTGFRMAYAMAAPEIINSMMLIHQYSMLCAPITAQVGAIEALRNGEEEVGKMVREYDRRRKLIVGGLNDIGLDCFNPGGAFYAFPSIKSTGLTSDEFAERLLNEQNVVTIPGDIFGETGAGFLRCAYAASREDIKEAIDRIGTFVDGL</sequence>
<comment type="similarity">
    <text evidence="2 7">Belongs to the class-I pyridoxal-phosphate-dependent aminotransferase family.</text>
</comment>
<evidence type="ECO:0000313" key="10">
    <source>
        <dbReference type="Proteomes" id="UP000243338"/>
    </source>
</evidence>
<dbReference type="GO" id="GO:0030170">
    <property type="term" value="F:pyridoxal phosphate binding"/>
    <property type="evidence" value="ECO:0007669"/>
    <property type="project" value="InterPro"/>
</dbReference>
<name>A0A1H9ZA51_9EURY</name>
<dbReference type="GO" id="GO:0008483">
    <property type="term" value="F:transaminase activity"/>
    <property type="evidence" value="ECO:0007669"/>
    <property type="project" value="UniProtKB-KW"/>
</dbReference>
<dbReference type="FunFam" id="3.40.640.10:FF:000033">
    <property type="entry name" value="Aspartate aminotransferase"/>
    <property type="match status" value="1"/>
</dbReference>
<dbReference type="InterPro" id="IPR015421">
    <property type="entry name" value="PyrdxlP-dep_Trfase_major"/>
</dbReference>
<keyword evidence="10" id="KW-1185">Reference proteome</keyword>
<dbReference type="InterPro" id="IPR015424">
    <property type="entry name" value="PyrdxlP-dep_Trfase"/>
</dbReference>
<dbReference type="InterPro" id="IPR015422">
    <property type="entry name" value="PyrdxlP-dep_Trfase_small"/>
</dbReference>
<keyword evidence="4 7" id="KW-0032">Aminotransferase</keyword>
<dbReference type="CDD" id="cd00609">
    <property type="entry name" value="AAT_like"/>
    <property type="match status" value="1"/>
</dbReference>
<dbReference type="Pfam" id="PF00155">
    <property type="entry name" value="Aminotran_1_2"/>
    <property type="match status" value="1"/>
</dbReference>
<dbReference type="EMBL" id="FOHQ01000002">
    <property type="protein sequence ID" value="SES78398.1"/>
    <property type="molecule type" value="Genomic_DNA"/>
</dbReference>
<dbReference type="InterPro" id="IPR004838">
    <property type="entry name" value="NHTrfase_class1_PyrdxlP-BS"/>
</dbReference>
<reference evidence="10" key="1">
    <citation type="submission" date="2016-10" db="EMBL/GenBank/DDBJ databases">
        <authorList>
            <person name="Varghese N."/>
            <person name="Submissions S."/>
        </authorList>
    </citation>
    <scope>NUCLEOTIDE SEQUENCE [LARGE SCALE GENOMIC DNA]</scope>
    <source>
        <strain evidence="10">SLH 33</strain>
    </source>
</reference>
<protein>
    <recommendedName>
        <fullName evidence="7">Aminotransferase</fullName>
        <ecNumber evidence="7">2.6.1.-</ecNumber>
    </recommendedName>
</protein>
<dbReference type="PANTHER" id="PTHR46383:SF3">
    <property type="entry name" value="ASPARTATE AMINOTRANSFERASE-RELATED"/>
    <property type="match status" value="1"/>
</dbReference>
<dbReference type="InterPro" id="IPR050596">
    <property type="entry name" value="AspAT/PAT-like"/>
</dbReference>
<keyword evidence="6" id="KW-0663">Pyridoxal phosphate</keyword>
<proteinExistence type="inferred from homology"/>
<dbReference type="PROSITE" id="PS00105">
    <property type="entry name" value="AA_TRANSFER_CLASS_1"/>
    <property type="match status" value="1"/>
</dbReference>
<dbReference type="OrthoDB" id="372018at2157"/>
<gene>
    <name evidence="9" type="ORF">SAMN04488587_0968</name>
</gene>
<evidence type="ECO:0000256" key="1">
    <source>
        <dbReference type="ARBA" id="ARBA00001933"/>
    </source>
</evidence>
<comment type="cofactor">
    <cofactor evidence="1 7">
        <name>pyridoxal 5'-phosphate</name>
        <dbReference type="ChEBI" id="CHEBI:597326"/>
    </cofactor>
</comment>
<dbReference type="RefSeq" id="WP_091689498.1">
    <property type="nucleotide sequence ID" value="NZ_CAAGSJ010000001.1"/>
</dbReference>